<evidence type="ECO:0000256" key="5">
    <source>
        <dbReference type="ARBA" id="ARBA00023110"/>
    </source>
</evidence>
<feature type="domain" description="PpiC" evidence="10">
    <location>
        <begin position="137"/>
        <end position="229"/>
    </location>
</feature>
<dbReference type="PANTHER" id="PTHR47245:SF2">
    <property type="entry name" value="PEPTIDYL-PROLYL CIS-TRANS ISOMERASE HP_0175-RELATED"/>
    <property type="match status" value="1"/>
</dbReference>
<comment type="catalytic activity">
    <reaction evidence="1">
        <text>[protein]-peptidylproline (omega=180) = [protein]-peptidylproline (omega=0)</text>
        <dbReference type="Rhea" id="RHEA:16237"/>
        <dbReference type="Rhea" id="RHEA-COMP:10747"/>
        <dbReference type="Rhea" id="RHEA-COMP:10748"/>
        <dbReference type="ChEBI" id="CHEBI:83833"/>
        <dbReference type="ChEBI" id="CHEBI:83834"/>
        <dbReference type="EC" id="5.2.1.8"/>
    </reaction>
</comment>
<dbReference type="InterPro" id="IPR050245">
    <property type="entry name" value="PrsA_foldase"/>
</dbReference>
<dbReference type="InterPro" id="IPR000297">
    <property type="entry name" value="PPIase_PpiC"/>
</dbReference>
<sequence>MLRQIAREPLFHFLVLGGLIFVAWSWLAPPEPAGSGDEVIVIDQSRLDHLQTMWKAQWKRDPAPEDVAAIIDRHLQQEVFYREALQMGLDRDDEIIRTRLAQKMEAVASDLSSLMQPATEEKLRAFHAARPDLFTLPQAFAFRQVLYLPSEAGDARIKTTLATLRSGGAVPADRRSKLSLPLDWPLTSGQDLNNAFGGGFAKALAKLPVGSWSGPVRSGLGLHLVQVTEIQPERLAPFDEIRDEVARQYEYYTVLDAQQRVFKELLGKYRVRFDAQGVPDAVIQEYARP</sequence>
<keyword evidence="9" id="KW-0472">Membrane</keyword>
<evidence type="ECO:0000256" key="4">
    <source>
        <dbReference type="ARBA" id="ARBA00018370"/>
    </source>
</evidence>
<dbReference type="RefSeq" id="WP_311160083.1">
    <property type="nucleotide sequence ID" value="NZ_JAVQLW010000001.1"/>
</dbReference>
<evidence type="ECO:0000256" key="9">
    <source>
        <dbReference type="SAM" id="Phobius"/>
    </source>
</evidence>
<dbReference type="GO" id="GO:0016853">
    <property type="term" value="F:isomerase activity"/>
    <property type="evidence" value="ECO:0007669"/>
    <property type="project" value="UniProtKB-KW"/>
</dbReference>
<dbReference type="SUPFAM" id="SSF54534">
    <property type="entry name" value="FKBP-like"/>
    <property type="match status" value="1"/>
</dbReference>
<dbReference type="PROSITE" id="PS50198">
    <property type="entry name" value="PPIC_PPIASE_2"/>
    <property type="match status" value="1"/>
</dbReference>
<evidence type="ECO:0000256" key="7">
    <source>
        <dbReference type="ARBA" id="ARBA00031484"/>
    </source>
</evidence>
<keyword evidence="12" id="KW-1185">Reference proteome</keyword>
<keyword evidence="5 8" id="KW-0697">Rotamase</keyword>
<evidence type="ECO:0000256" key="1">
    <source>
        <dbReference type="ARBA" id="ARBA00000971"/>
    </source>
</evidence>
<dbReference type="PANTHER" id="PTHR47245">
    <property type="entry name" value="PEPTIDYLPROLYL ISOMERASE"/>
    <property type="match status" value="1"/>
</dbReference>
<gene>
    <name evidence="11" type="ORF">RGQ15_10060</name>
</gene>
<dbReference type="InterPro" id="IPR046357">
    <property type="entry name" value="PPIase_dom_sf"/>
</dbReference>
<evidence type="ECO:0000256" key="8">
    <source>
        <dbReference type="PROSITE-ProRule" id="PRU00278"/>
    </source>
</evidence>
<reference evidence="12" key="1">
    <citation type="submission" date="2023-07" db="EMBL/GenBank/DDBJ databases">
        <title>Paracoccus sp. MBLB3053 whole genome sequence.</title>
        <authorList>
            <person name="Hwang C.Y."/>
            <person name="Cho E.-S."/>
            <person name="Seo M.-J."/>
        </authorList>
    </citation>
    <scope>NUCLEOTIDE SEQUENCE [LARGE SCALE GENOMIC DNA]</scope>
    <source>
        <strain evidence="12">MBLB3053</strain>
    </source>
</reference>
<accession>A0ABU2HTN6</accession>
<dbReference type="EMBL" id="JAVQLW010000001">
    <property type="protein sequence ID" value="MDS9467910.1"/>
    <property type="molecule type" value="Genomic_DNA"/>
</dbReference>
<evidence type="ECO:0000313" key="12">
    <source>
        <dbReference type="Proteomes" id="UP001269144"/>
    </source>
</evidence>
<comment type="caution">
    <text evidence="11">The sequence shown here is derived from an EMBL/GenBank/DDBJ whole genome shotgun (WGS) entry which is preliminary data.</text>
</comment>
<dbReference type="Gene3D" id="3.10.50.40">
    <property type="match status" value="1"/>
</dbReference>
<comment type="similarity">
    <text evidence="2">Belongs to the PpiC/parvulin rotamase family.</text>
</comment>
<evidence type="ECO:0000256" key="3">
    <source>
        <dbReference type="ARBA" id="ARBA00013194"/>
    </source>
</evidence>
<evidence type="ECO:0000259" key="10">
    <source>
        <dbReference type="PROSITE" id="PS50198"/>
    </source>
</evidence>
<dbReference type="Pfam" id="PF13145">
    <property type="entry name" value="Rotamase_2"/>
    <property type="match status" value="1"/>
</dbReference>
<keyword evidence="9" id="KW-0812">Transmembrane</keyword>
<keyword evidence="9" id="KW-1133">Transmembrane helix</keyword>
<dbReference type="EC" id="5.2.1.8" evidence="3"/>
<evidence type="ECO:0000256" key="2">
    <source>
        <dbReference type="ARBA" id="ARBA00007656"/>
    </source>
</evidence>
<proteinExistence type="inferred from homology"/>
<protein>
    <recommendedName>
        <fullName evidence="4">Parvulin-like PPIase</fullName>
        <ecNumber evidence="3">5.2.1.8</ecNumber>
    </recommendedName>
    <alternativeName>
        <fullName evidence="6">Peptidyl-prolyl cis-trans isomerase plp</fullName>
    </alternativeName>
    <alternativeName>
        <fullName evidence="7">Rotamase plp</fullName>
    </alternativeName>
</protein>
<feature type="transmembrane region" description="Helical" evidence="9">
    <location>
        <begin position="9"/>
        <end position="27"/>
    </location>
</feature>
<organism evidence="11 12">
    <name type="scientific">Paracoccus aurantius</name>
    <dbReference type="NCBI Taxonomy" id="3073814"/>
    <lineage>
        <taxon>Bacteria</taxon>
        <taxon>Pseudomonadati</taxon>
        <taxon>Pseudomonadota</taxon>
        <taxon>Alphaproteobacteria</taxon>
        <taxon>Rhodobacterales</taxon>
        <taxon>Paracoccaceae</taxon>
        <taxon>Paracoccus</taxon>
    </lineage>
</organism>
<dbReference type="Proteomes" id="UP001269144">
    <property type="component" value="Unassembled WGS sequence"/>
</dbReference>
<name>A0ABU2HTN6_9RHOB</name>
<keyword evidence="8 11" id="KW-0413">Isomerase</keyword>
<evidence type="ECO:0000313" key="11">
    <source>
        <dbReference type="EMBL" id="MDS9467910.1"/>
    </source>
</evidence>
<evidence type="ECO:0000256" key="6">
    <source>
        <dbReference type="ARBA" id="ARBA00030642"/>
    </source>
</evidence>